<keyword evidence="14" id="KW-0539">Nucleus</keyword>
<keyword evidence="4" id="KW-0158">Chromosome</keyword>
<keyword evidence="5" id="KW-0547">Nucleotide-binding</keyword>
<dbReference type="GeneID" id="92206018"/>
<keyword evidence="7" id="KW-0378">Hydrolase</keyword>
<dbReference type="Proteomes" id="UP001497383">
    <property type="component" value="Chromosome 1"/>
</dbReference>
<dbReference type="SMART" id="SM00559">
    <property type="entry name" value="Ku78"/>
    <property type="match status" value="1"/>
</dbReference>
<reference evidence="16 17" key="1">
    <citation type="submission" date="2024-03" db="EMBL/GenBank/DDBJ databases">
        <authorList>
            <person name="Brejova B."/>
        </authorList>
    </citation>
    <scope>NUCLEOTIDE SEQUENCE [LARGE SCALE GENOMIC DNA]</scope>
    <source>
        <strain evidence="16 17">CBS 14171</strain>
    </source>
</reference>
<feature type="domain" description="Ku" evidence="15">
    <location>
        <begin position="292"/>
        <end position="435"/>
    </location>
</feature>
<keyword evidence="13" id="KW-0234">DNA repair</keyword>
<evidence type="ECO:0000256" key="9">
    <source>
        <dbReference type="ARBA" id="ARBA00022840"/>
    </source>
</evidence>
<name>A0ABP0ZEK5_9ASCO</name>
<evidence type="ECO:0000256" key="8">
    <source>
        <dbReference type="ARBA" id="ARBA00022806"/>
    </source>
</evidence>
<dbReference type="PANTHER" id="PTHR12604:SF4">
    <property type="entry name" value="X-RAY REPAIR CROSS-COMPLEMENTING PROTEIN 5"/>
    <property type="match status" value="1"/>
</dbReference>
<dbReference type="EMBL" id="OZ022405">
    <property type="protein sequence ID" value="CAK9436264.1"/>
    <property type="molecule type" value="Genomic_DNA"/>
</dbReference>
<evidence type="ECO:0000256" key="12">
    <source>
        <dbReference type="ARBA" id="ARBA00023172"/>
    </source>
</evidence>
<protein>
    <recommendedName>
        <fullName evidence="3">DNA helicase</fullName>
        <ecNumber evidence="3">3.6.4.12</ecNumber>
    </recommendedName>
</protein>
<accession>A0ABP0ZEK5</accession>
<evidence type="ECO:0000256" key="13">
    <source>
        <dbReference type="ARBA" id="ARBA00023204"/>
    </source>
</evidence>
<comment type="subcellular location">
    <subcellularLocation>
        <location evidence="2">Chromosome</location>
        <location evidence="2">Telomere</location>
    </subcellularLocation>
    <subcellularLocation>
        <location evidence="1">Nucleus</location>
    </subcellularLocation>
</comment>
<evidence type="ECO:0000313" key="17">
    <source>
        <dbReference type="Proteomes" id="UP001497383"/>
    </source>
</evidence>
<sequence>MSKEYVVVILDASKHMELKRVDQGRVESDFELGLKFSCDYFIQQLLRNRKSDRYCFIIYTLGEIKSIYYDEPISLSHVKEFSESARELHSELSESKQEGKYYDLVAALEDALMGQIANKYARTIFIVSNGLGGVNGSLSDTSTFKGIISKYNITSTFLLMANEHNQMAKQRIANLSSQLDDSIHVLSFDEYTRSGPALKLIGPRCLCDSYMSFASIGDSESKGINLQIQVYPAIRVQTTIRGHDYFVGDKSAPVPVKRDTRYYIKKNSGQEDVMGNVKTEDGSNEADAGDEKVFLPRNEFCHGIQYSRRDVAALTTELEEEATLHTSPGINILGFLKSDKVPIPYLSEESSYVIPSTKFYSDNRIAFNSLVESLLDLNLAAIVRYVQKPDDEVQICVALPQRVAIGEKWAHVLLMTRLAMKEDESVGKFPLLSKSSDAEVDVQMEHLIHSRKLRNDETRPNSIDNAKCGLSKAKPFSSPITKHTSLERMLLATDPSTKRFDHYVRKILYKSLGRKQTSLSEFTSEQDFIEKYLTADEPHTLLNMNNMLDASEEDLCQASAGSTSEIAANLKAELKVKYRKKQSKKLLERKRKFDSAFGAFAGDNDGNFDEFFDIEDMLA</sequence>
<dbReference type="Pfam" id="PF02735">
    <property type="entry name" value="Ku"/>
    <property type="match status" value="1"/>
</dbReference>
<proteinExistence type="predicted"/>
<organism evidence="16 17">
    <name type="scientific">Lodderomyces beijingensis</name>
    <dbReference type="NCBI Taxonomy" id="1775926"/>
    <lineage>
        <taxon>Eukaryota</taxon>
        <taxon>Fungi</taxon>
        <taxon>Dikarya</taxon>
        <taxon>Ascomycota</taxon>
        <taxon>Saccharomycotina</taxon>
        <taxon>Pichiomycetes</taxon>
        <taxon>Debaryomycetaceae</taxon>
        <taxon>Candida/Lodderomyces clade</taxon>
        <taxon>Lodderomyces</taxon>
    </lineage>
</organism>
<keyword evidence="17" id="KW-1185">Reference proteome</keyword>
<dbReference type="Gene3D" id="2.40.290.10">
    <property type="match status" value="1"/>
</dbReference>
<dbReference type="Gene3D" id="3.40.50.410">
    <property type="entry name" value="von Willebrand factor, type A domain"/>
    <property type="match status" value="1"/>
</dbReference>
<dbReference type="SUPFAM" id="SSF100939">
    <property type="entry name" value="SPOC domain-like"/>
    <property type="match status" value="1"/>
</dbReference>
<dbReference type="EC" id="3.6.4.12" evidence="3"/>
<gene>
    <name evidence="16" type="ORF">LODBEIA_P08220</name>
</gene>
<evidence type="ECO:0000256" key="10">
    <source>
        <dbReference type="ARBA" id="ARBA00022895"/>
    </source>
</evidence>
<keyword evidence="6" id="KW-0227">DNA damage</keyword>
<evidence type="ECO:0000256" key="1">
    <source>
        <dbReference type="ARBA" id="ARBA00004123"/>
    </source>
</evidence>
<evidence type="ECO:0000256" key="5">
    <source>
        <dbReference type="ARBA" id="ARBA00022741"/>
    </source>
</evidence>
<evidence type="ECO:0000256" key="7">
    <source>
        <dbReference type="ARBA" id="ARBA00022801"/>
    </source>
</evidence>
<dbReference type="InterPro" id="IPR016194">
    <property type="entry name" value="SPOC-like_C_dom_sf"/>
</dbReference>
<evidence type="ECO:0000256" key="4">
    <source>
        <dbReference type="ARBA" id="ARBA00022454"/>
    </source>
</evidence>
<evidence type="ECO:0000256" key="11">
    <source>
        <dbReference type="ARBA" id="ARBA00023125"/>
    </source>
</evidence>
<evidence type="ECO:0000313" key="16">
    <source>
        <dbReference type="EMBL" id="CAK9436264.1"/>
    </source>
</evidence>
<dbReference type="RefSeq" id="XP_066827760.1">
    <property type="nucleotide sequence ID" value="XM_066976785.1"/>
</dbReference>
<keyword evidence="9" id="KW-0067">ATP-binding</keyword>
<evidence type="ECO:0000256" key="6">
    <source>
        <dbReference type="ARBA" id="ARBA00022763"/>
    </source>
</evidence>
<evidence type="ECO:0000256" key="14">
    <source>
        <dbReference type="ARBA" id="ARBA00023242"/>
    </source>
</evidence>
<dbReference type="InterPro" id="IPR036465">
    <property type="entry name" value="vWFA_dom_sf"/>
</dbReference>
<evidence type="ECO:0000256" key="3">
    <source>
        <dbReference type="ARBA" id="ARBA00012551"/>
    </source>
</evidence>
<dbReference type="InterPro" id="IPR006164">
    <property type="entry name" value="DNA_bd_Ku70/Ku80"/>
</dbReference>
<evidence type="ECO:0000256" key="2">
    <source>
        <dbReference type="ARBA" id="ARBA00004574"/>
    </source>
</evidence>
<dbReference type="SUPFAM" id="SSF53300">
    <property type="entry name" value="vWA-like"/>
    <property type="match status" value="1"/>
</dbReference>
<keyword evidence="12" id="KW-0233">DNA recombination</keyword>
<keyword evidence="10" id="KW-0779">Telomere</keyword>
<dbReference type="PANTHER" id="PTHR12604">
    <property type="entry name" value="KU AUTOANTIGEN DNA HELICASE"/>
    <property type="match status" value="1"/>
</dbReference>
<evidence type="ECO:0000259" key="15">
    <source>
        <dbReference type="SMART" id="SM00559"/>
    </source>
</evidence>
<keyword evidence="8" id="KW-0347">Helicase</keyword>
<keyword evidence="11" id="KW-0238">DNA-binding</keyword>